<gene>
    <name evidence="1" type="ORF">M9H77_29003</name>
</gene>
<evidence type="ECO:0000313" key="1">
    <source>
        <dbReference type="EMBL" id="KAI5660210.1"/>
    </source>
</evidence>
<sequence length="257" mass="28792">MAIDMSTENNSTSPRISFSHDLCQKDDSERKEEDKGSRKDSTLLDFSDEFNFCISNSSLESSETSSAEELFSNGLIRTVQFQEKLVPSSKNHPISKNHHSLPPLIPTNGISISTDLAEQKNHHHQQQQQPTKSFWNIKRSTSLHCDNKKSSFWSLPLLSRSNSTGSVSNSKQNIKENHKQNANFKQQRKNSEGNSFYVYPLSQKPPLRKNFLGPNNGNGLRINPVLNVPAPHISKGTANLLGLGSFFGNGKEKKIKK</sequence>
<reference evidence="2" key="1">
    <citation type="journal article" date="2023" name="Nat. Plants">
        <title>Single-cell RNA sequencing provides a high-resolution roadmap for understanding the multicellular compartmentation of specialized metabolism.</title>
        <authorList>
            <person name="Sun S."/>
            <person name="Shen X."/>
            <person name="Li Y."/>
            <person name="Li Y."/>
            <person name="Wang S."/>
            <person name="Li R."/>
            <person name="Zhang H."/>
            <person name="Shen G."/>
            <person name="Guo B."/>
            <person name="Wei J."/>
            <person name="Xu J."/>
            <person name="St-Pierre B."/>
            <person name="Chen S."/>
            <person name="Sun C."/>
        </authorList>
    </citation>
    <scope>NUCLEOTIDE SEQUENCE [LARGE SCALE GENOMIC DNA]</scope>
</reference>
<protein>
    <submittedName>
        <fullName evidence="1">Uncharacterized protein</fullName>
    </submittedName>
</protein>
<organism evidence="1 2">
    <name type="scientific">Catharanthus roseus</name>
    <name type="common">Madagascar periwinkle</name>
    <name type="synonym">Vinca rosea</name>
    <dbReference type="NCBI Taxonomy" id="4058"/>
    <lineage>
        <taxon>Eukaryota</taxon>
        <taxon>Viridiplantae</taxon>
        <taxon>Streptophyta</taxon>
        <taxon>Embryophyta</taxon>
        <taxon>Tracheophyta</taxon>
        <taxon>Spermatophyta</taxon>
        <taxon>Magnoliopsida</taxon>
        <taxon>eudicotyledons</taxon>
        <taxon>Gunneridae</taxon>
        <taxon>Pentapetalae</taxon>
        <taxon>asterids</taxon>
        <taxon>lamiids</taxon>
        <taxon>Gentianales</taxon>
        <taxon>Apocynaceae</taxon>
        <taxon>Rauvolfioideae</taxon>
        <taxon>Vinceae</taxon>
        <taxon>Catharanthinae</taxon>
        <taxon>Catharanthus</taxon>
    </lineage>
</organism>
<accession>A0ACC0AIJ7</accession>
<dbReference type="EMBL" id="CM044706">
    <property type="protein sequence ID" value="KAI5660210.1"/>
    <property type="molecule type" value="Genomic_DNA"/>
</dbReference>
<keyword evidence="2" id="KW-1185">Reference proteome</keyword>
<evidence type="ECO:0000313" key="2">
    <source>
        <dbReference type="Proteomes" id="UP001060085"/>
    </source>
</evidence>
<comment type="caution">
    <text evidence="1">The sequence shown here is derived from an EMBL/GenBank/DDBJ whole genome shotgun (WGS) entry which is preliminary data.</text>
</comment>
<proteinExistence type="predicted"/>
<dbReference type="Proteomes" id="UP001060085">
    <property type="component" value="Linkage Group LG06"/>
</dbReference>
<name>A0ACC0AIJ7_CATRO</name>